<keyword evidence="2" id="KW-1185">Reference proteome</keyword>
<gene>
    <name evidence="1" type="ORF">BBP83_00980</name>
</gene>
<evidence type="ECO:0000313" key="2">
    <source>
        <dbReference type="Proteomes" id="UP000186553"/>
    </source>
</evidence>
<proteinExistence type="predicted"/>
<organism evidence="1 2">
    <name type="scientific">Acinetobacter celticus</name>
    <dbReference type="NCBI Taxonomy" id="1891224"/>
    <lineage>
        <taxon>Bacteria</taxon>
        <taxon>Pseudomonadati</taxon>
        <taxon>Pseudomonadota</taxon>
        <taxon>Gammaproteobacteria</taxon>
        <taxon>Moraxellales</taxon>
        <taxon>Moraxellaceae</taxon>
        <taxon>Acinetobacter</taxon>
    </lineage>
</organism>
<dbReference type="EMBL" id="MBDL01000001">
    <property type="protein sequence ID" value="ODA14416.1"/>
    <property type="molecule type" value="Genomic_DNA"/>
</dbReference>
<sequence>MAECAIVLFIVVNHLLKRQIVQNRCESNSEHKDVLLHRKSEMNFYFKIKAHNHLMKTLAKIRKSHQVKNTTIFKESNLALRAVHGFVSVIAKNIRRIGL</sequence>
<dbReference type="AlphaFoldDB" id="A0A1C3D042"/>
<name>A0A1C3D042_9GAMM</name>
<protein>
    <submittedName>
        <fullName evidence="1">Uncharacterized protein</fullName>
    </submittedName>
</protein>
<evidence type="ECO:0000313" key="1">
    <source>
        <dbReference type="EMBL" id="ODA14416.1"/>
    </source>
</evidence>
<dbReference type="Proteomes" id="UP000186553">
    <property type="component" value="Unassembled WGS sequence"/>
</dbReference>
<reference evidence="1 2" key="1">
    <citation type="submission" date="2016-07" db="EMBL/GenBank/DDBJ databases">
        <title>Acinetobacter sp. ANC 4603.</title>
        <authorList>
            <person name="Radolfova-Krizova L."/>
            <person name="Nemec A."/>
        </authorList>
    </citation>
    <scope>NUCLEOTIDE SEQUENCE [LARGE SCALE GENOMIC DNA]</scope>
    <source>
        <strain evidence="1 2">ANC 4603</strain>
    </source>
</reference>
<accession>A0A1C3D042</accession>
<comment type="caution">
    <text evidence="1">The sequence shown here is derived from an EMBL/GenBank/DDBJ whole genome shotgun (WGS) entry which is preliminary data.</text>
</comment>